<dbReference type="Gramene" id="ONH94974">
    <property type="protein sequence ID" value="ONH94974"/>
    <property type="gene ID" value="PRUPE_7G043300"/>
</dbReference>
<keyword evidence="3" id="KW-1185">Reference proteome</keyword>
<dbReference type="InterPro" id="IPR011990">
    <property type="entry name" value="TPR-like_helical_dom_sf"/>
</dbReference>
<dbReference type="Gene3D" id="1.25.40.10">
    <property type="entry name" value="Tetratricopeptide repeat domain"/>
    <property type="match status" value="1"/>
</dbReference>
<protein>
    <recommendedName>
        <fullName evidence="4">Pentatricopeptide repeat-containing protein</fullName>
    </recommendedName>
</protein>
<dbReference type="AlphaFoldDB" id="A0A251N9P6"/>
<sequence>MLKVHQSSSNFSGRTLELFGEMVSLEQKPDGFTFIVVLIACSHARLVKEGLKYFNQMQSLYGIDPKIEHYACVVDMLGRSGQFMYHHAPYGTYATSLLNLLLNVNFVLCKYFLMPLPIWFKIQDLDKPPLM</sequence>
<dbReference type="STRING" id="3760.A0A251N9P6"/>
<evidence type="ECO:0008006" key="4">
    <source>
        <dbReference type="Google" id="ProtNLM"/>
    </source>
</evidence>
<evidence type="ECO:0000256" key="1">
    <source>
        <dbReference type="ARBA" id="ARBA00022737"/>
    </source>
</evidence>
<dbReference type="EMBL" id="CM007657">
    <property type="protein sequence ID" value="ONH94974.1"/>
    <property type="molecule type" value="Genomic_DNA"/>
</dbReference>
<keyword evidence="1" id="KW-0677">Repeat</keyword>
<dbReference type="PANTHER" id="PTHR47926">
    <property type="entry name" value="PENTATRICOPEPTIDE REPEAT-CONTAINING PROTEIN"/>
    <property type="match status" value="1"/>
</dbReference>
<dbReference type="InterPro" id="IPR046960">
    <property type="entry name" value="PPR_At4g14850-like_plant"/>
</dbReference>
<dbReference type="GO" id="GO:0003723">
    <property type="term" value="F:RNA binding"/>
    <property type="evidence" value="ECO:0007669"/>
    <property type="project" value="InterPro"/>
</dbReference>
<proteinExistence type="predicted"/>
<dbReference type="PANTHER" id="PTHR47926:SF383">
    <property type="entry name" value="DYW DOMAIN-CONTAINING PROTEIN"/>
    <property type="match status" value="1"/>
</dbReference>
<gene>
    <name evidence="2" type="ORF">PRUPE_7G043300</name>
</gene>
<dbReference type="GO" id="GO:0009451">
    <property type="term" value="P:RNA modification"/>
    <property type="evidence" value="ECO:0007669"/>
    <property type="project" value="InterPro"/>
</dbReference>
<name>A0A251N9P6_PRUPE</name>
<evidence type="ECO:0000313" key="2">
    <source>
        <dbReference type="EMBL" id="ONH94974.1"/>
    </source>
</evidence>
<reference evidence="2 3" key="1">
    <citation type="journal article" date="2013" name="Nat. Genet.">
        <title>The high-quality draft genome of peach (Prunus persica) identifies unique patterns of genetic diversity, domestication and genome evolution.</title>
        <authorList>
            <consortium name="International Peach Genome Initiative"/>
            <person name="Verde I."/>
            <person name="Abbott A.G."/>
            <person name="Scalabrin S."/>
            <person name="Jung S."/>
            <person name="Shu S."/>
            <person name="Marroni F."/>
            <person name="Zhebentyayeva T."/>
            <person name="Dettori M.T."/>
            <person name="Grimwood J."/>
            <person name="Cattonaro F."/>
            <person name="Zuccolo A."/>
            <person name="Rossini L."/>
            <person name="Jenkins J."/>
            <person name="Vendramin E."/>
            <person name="Meisel L.A."/>
            <person name="Decroocq V."/>
            <person name="Sosinski B."/>
            <person name="Prochnik S."/>
            <person name="Mitros T."/>
            <person name="Policriti A."/>
            <person name="Cipriani G."/>
            <person name="Dondini L."/>
            <person name="Ficklin S."/>
            <person name="Goodstein D.M."/>
            <person name="Xuan P."/>
            <person name="Del Fabbro C."/>
            <person name="Aramini V."/>
            <person name="Copetti D."/>
            <person name="Gonzalez S."/>
            <person name="Horner D.S."/>
            <person name="Falchi R."/>
            <person name="Lucas S."/>
            <person name="Mica E."/>
            <person name="Maldonado J."/>
            <person name="Lazzari B."/>
            <person name="Bielenberg D."/>
            <person name="Pirona R."/>
            <person name="Miculan M."/>
            <person name="Barakat A."/>
            <person name="Testolin R."/>
            <person name="Stella A."/>
            <person name="Tartarini S."/>
            <person name="Tonutti P."/>
            <person name="Arus P."/>
            <person name="Orellana A."/>
            <person name="Wells C."/>
            <person name="Main D."/>
            <person name="Vizzotto G."/>
            <person name="Silva H."/>
            <person name="Salamini F."/>
            <person name="Schmutz J."/>
            <person name="Morgante M."/>
            <person name="Rokhsar D.S."/>
        </authorList>
    </citation>
    <scope>NUCLEOTIDE SEQUENCE [LARGE SCALE GENOMIC DNA]</scope>
    <source>
        <strain evidence="3">cv. Nemared</strain>
    </source>
</reference>
<dbReference type="NCBIfam" id="TIGR00756">
    <property type="entry name" value="PPR"/>
    <property type="match status" value="1"/>
</dbReference>
<evidence type="ECO:0000313" key="3">
    <source>
        <dbReference type="Proteomes" id="UP000006882"/>
    </source>
</evidence>
<accession>A0A251N9P6</accession>
<dbReference type="InterPro" id="IPR002885">
    <property type="entry name" value="PPR_rpt"/>
</dbReference>
<dbReference type="Proteomes" id="UP000006882">
    <property type="component" value="Chromosome G7"/>
</dbReference>
<organism evidence="2 3">
    <name type="scientific">Prunus persica</name>
    <name type="common">Peach</name>
    <name type="synonym">Amygdalus persica</name>
    <dbReference type="NCBI Taxonomy" id="3760"/>
    <lineage>
        <taxon>Eukaryota</taxon>
        <taxon>Viridiplantae</taxon>
        <taxon>Streptophyta</taxon>
        <taxon>Embryophyta</taxon>
        <taxon>Tracheophyta</taxon>
        <taxon>Spermatophyta</taxon>
        <taxon>Magnoliopsida</taxon>
        <taxon>eudicotyledons</taxon>
        <taxon>Gunneridae</taxon>
        <taxon>Pentapetalae</taxon>
        <taxon>rosids</taxon>
        <taxon>fabids</taxon>
        <taxon>Rosales</taxon>
        <taxon>Rosaceae</taxon>
        <taxon>Amygdaloideae</taxon>
        <taxon>Amygdaleae</taxon>
        <taxon>Prunus</taxon>
    </lineage>
</organism>